<evidence type="ECO:0000313" key="3">
    <source>
        <dbReference type="Proteomes" id="UP000757461"/>
    </source>
</evidence>
<name>A0A930HZB0_9BACT</name>
<comment type="caution">
    <text evidence="2">The sequence shown here is derived from an EMBL/GenBank/DDBJ whole genome shotgun (WGS) entry which is preliminary data.</text>
</comment>
<dbReference type="GeneID" id="66731815"/>
<dbReference type="AlphaFoldDB" id="A0A930HZB0"/>
<accession>A0A930HZB0</accession>
<organism evidence="2 3">
    <name type="scientific">Prevotella histicola</name>
    <dbReference type="NCBI Taxonomy" id="470565"/>
    <lineage>
        <taxon>Bacteria</taxon>
        <taxon>Pseudomonadati</taxon>
        <taxon>Bacteroidota</taxon>
        <taxon>Bacteroidia</taxon>
        <taxon>Bacteroidales</taxon>
        <taxon>Prevotellaceae</taxon>
        <taxon>Prevotella</taxon>
    </lineage>
</organism>
<protein>
    <submittedName>
        <fullName evidence="2">Uncharacterized protein</fullName>
    </submittedName>
</protein>
<proteinExistence type="predicted"/>
<gene>
    <name evidence="2" type="ORF">HXN33_09090</name>
</gene>
<evidence type="ECO:0000313" key="2">
    <source>
        <dbReference type="EMBL" id="MBF1415719.1"/>
    </source>
</evidence>
<evidence type="ECO:0000256" key="1">
    <source>
        <dbReference type="SAM" id="MobiDB-lite"/>
    </source>
</evidence>
<sequence length="53" mass="6267">MKKIYIQPLATIHHVNIESIMIEASDQGDHAESKPNPFEEDQVSDWDEWEREE</sequence>
<reference evidence="2" key="1">
    <citation type="submission" date="2020-04" db="EMBL/GenBank/DDBJ databases">
        <title>Deep metagenomics examines the oral microbiome during advanced dental caries in children, revealing novel taxa and co-occurrences with host molecules.</title>
        <authorList>
            <person name="Baker J.L."/>
            <person name="Morton J.T."/>
            <person name="Dinis M."/>
            <person name="Alvarez R."/>
            <person name="Tran N.C."/>
            <person name="Knight R."/>
            <person name="Edlund A."/>
        </authorList>
    </citation>
    <scope>NUCLEOTIDE SEQUENCE</scope>
    <source>
        <strain evidence="2">JCVI_25_bin.9</strain>
    </source>
</reference>
<dbReference type="EMBL" id="JABZSQ010000203">
    <property type="protein sequence ID" value="MBF1415719.1"/>
    <property type="molecule type" value="Genomic_DNA"/>
</dbReference>
<dbReference type="Proteomes" id="UP000757461">
    <property type="component" value="Unassembled WGS sequence"/>
</dbReference>
<feature type="compositionally biased region" description="Acidic residues" evidence="1">
    <location>
        <begin position="38"/>
        <end position="53"/>
    </location>
</feature>
<dbReference type="RefSeq" id="WP_008823754.1">
    <property type="nucleotide sequence ID" value="NZ_CAKAQX010000107.1"/>
</dbReference>
<feature type="region of interest" description="Disordered" evidence="1">
    <location>
        <begin position="23"/>
        <end position="53"/>
    </location>
</feature>